<feature type="domain" description="DUF2423" evidence="2">
    <location>
        <begin position="1"/>
        <end position="40"/>
    </location>
</feature>
<evidence type="ECO:0000259" key="2">
    <source>
        <dbReference type="Pfam" id="PF10338"/>
    </source>
</evidence>
<dbReference type="PANTHER" id="PTHR28219">
    <property type="entry name" value="UPF0642 PROTEIN YBL028C"/>
    <property type="match status" value="1"/>
</dbReference>
<dbReference type="STRING" id="29833.A0A1E5RCW3"/>
<dbReference type="GO" id="GO:0030687">
    <property type="term" value="C:preribosome, large subunit precursor"/>
    <property type="evidence" value="ECO:0007669"/>
    <property type="project" value="TreeGrafter"/>
</dbReference>
<evidence type="ECO:0000313" key="4">
    <source>
        <dbReference type="Proteomes" id="UP000095358"/>
    </source>
</evidence>
<dbReference type="InterPro" id="IPR019434">
    <property type="entry name" value="DUF2423"/>
</dbReference>
<accession>A0A1E5RCW3</accession>
<name>A0A1E5RCW3_HANUV</name>
<dbReference type="Pfam" id="PF10338">
    <property type="entry name" value="YBL028C_N"/>
    <property type="match status" value="1"/>
</dbReference>
<dbReference type="OrthoDB" id="4087970at2759"/>
<dbReference type="AlphaFoldDB" id="A0A1E5RCW3"/>
<comment type="caution">
    <text evidence="3">The sequence shown here is derived from an EMBL/GenBank/DDBJ whole genome shotgun (WGS) entry which is preliminary data.</text>
</comment>
<organism evidence="3 4">
    <name type="scientific">Hanseniaspora uvarum</name>
    <name type="common">Yeast</name>
    <name type="synonym">Kloeckera apiculata</name>
    <dbReference type="NCBI Taxonomy" id="29833"/>
    <lineage>
        <taxon>Eukaryota</taxon>
        <taxon>Fungi</taxon>
        <taxon>Dikarya</taxon>
        <taxon>Ascomycota</taxon>
        <taxon>Saccharomycotina</taxon>
        <taxon>Saccharomycetes</taxon>
        <taxon>Saccharomycodales</taxon>
        <taxon>Saccharomycodaceae</taxon>
        <taxon>Hanseniaspora</taxon>
    </lineage>
</organism>
<gene>
    <name evidence="3" type="ORF">AWRI3580_g3438</name>
</gene>
<feature type="compositionally biased region" description="Acidic residues" evidence="1">
    <location>
        <begin position="86"/>
        <end position="96"/>
    </location>
</feature>
<proteinExistence type="predicted"/>
<feature type="region of interest" description="Disordered" evidence="1">
    <location>
        <begin position="75"/>
        <end position="136"/>
    </location>
</feature>
<sequence length="136" mass="15853">MAKSLRAKSSHKAKRFRRHNLEYQSVVDERAGRIVDKAIENYISEKIKLAREEGDETTPEEELKETFRVQAEALYKKKGPKSTNDENMEVEGQQDDAESKETNKVSTSGWRSARHLNYRRAKKEKSKKKKGSFMKF</sequence>
<dbReference type="VEuPathDB" id="FungiDB:AWRI3580_g3438"/>
<feature type="compositionally biased region" description="Basic residues" evidence="1">
    <location>
        <begin position="112"/>
        <end position="136"/>
    </location>
</feature>
<dbReference type="PANTHER" id="PTHR28219:SF1">
    <property type="entry name" value="UPF0642 PROTEIN YBL028C"/>
    <property type="match status" value="1"/>
</dbReference>
<protein>
    <recommendedName>
        <fullName evidence="2">DUF2423 domain-containing protein</fullName>
    </recommendedName>
</protein>
<dbReference type="EMBL" id="LPNN01000007">
    <property type="protein sequence ID" value="OEJ84740.1"/>
    <property type="molecule type" value="Genomic_DNA"/>
</dbReference>
<evidence type="ECO:0000313" key="3">
    <source>
        <dbReference type="EMBL" id="OEJ84740.1"/>
    </source>
</evidence>
<reference evidence="4" key="1">
    <citation type="journal article" date="2016" name="Genome Announc.">
        <title>Genome sequences of three species of Hanseniaspora isolated from spontaneous wine fermentations.</title>
        <authorList>
            <person name="Sternes P.R."/>
            <person name="Lee D."/>
            <person name="Kutyna D.R."/>
            <person name="Borneman A.R."/>
        </authorList>
    </citation>
    <scope>NUCLEOTIDE SEQUENCE [LARGE SCALE GENOMIC DNA]</scope>
    <source>
        <strain evidence="4">AWRI3580</strain>
    </source>
</reference>
<keyword evidence="4" id="KW-1185">Reference proteome</keyword>
<dbReference type="Proteomes" id="UP000095358">
    <property type="component" value="Unassembled WGS sequence"/>
</dbReference>
<evidence type="ECO:0000256" key="1">
    <source>
        <dbReference type="SAM" id="MobiDB-lite"/>
    </source>
</evidence>